<dbReference type="Gene3D" id="3.10.20.90">
    <property type="entry name" value="Phosphatidylinositol 3-kinase Catalytic Subunit, Chain A, domain 1"/>
    <property type="match status" value="1"/>
</dbReference>
<evidence type="ECO:0000313" key="2">
    <source>
        <dbReference type="EMBL" id="KAK1394615.1"/>
    </source>
</evidence>
<protein>
    <submittedName>
        <fullName evidence="2">U11/U12 small nuclear ribonucleoprotein 25 kDa</fullName>
    </submittedName>
</protein>
<comment type="caution">
    <text evidence="2">The sequence shown here is derived from an EMBL/GenBank/DDBJ whole genome shotgun (WGS) entry which is preliminary data.</text>
</comment>
<dbReference type="Proteomes" id="UP001237642">
    <property type="component" value="Unassembled WGS sequence"/>
</dbReference>
<dbReference type="InterPro" id="IPR029071">
    <property type="entry name" value="Ubiquitin-like_domsf"/>
</dbReference>
<dbReference type="PANTHER" id="PTHR14942:SF9">
    <property type="entry name" value="OS02G0188500 PROTEIN"/>
    <property type="match status" value="1"/>
</dbReference>
<accession>A0AAD8J2M1</accession>
<organism evidence="2 3">
    <name type="scientific">Heracleum sosnowskyi</name>
    <dbReference type="NCBI Taxonomy" id="360622"/>
    <lineage>
        <taxon>Eukaryota</taxon>
        <taxon>Viridiplantae</taxon>
        <taxon>Streptophyta</taxon>
        <taxon>Embryophyta</taxon>
        <taxon>Tracheophyta</taxon>
        <taxon>Spermatophyta</taxon>
        <taxon>Magnoliopsida</taxon>
        <taxon>eudicotyledons</taxon>
        <taxon>Gunneridae</taxon>
        <taxon>Pentapetalae</taxon>
        <taxon>asterids</taxon>
        <taxon>campanulids</taxon>
        <taxon>Apiales</taxon>
        <taxon>Apiaceae</taxon>
        <taxon>Apioideae</taxon>
        <taxon>apioid superclade</taxon>
        <taxon>Tordylieae</taxon>
        <taxon>Tordyliinae</taxon>
        <taxon>Heracleum</taxon>
    </lineage>
</organism>
<evidence type="ECO:0000259" key="1">
    <source>
        <dbReference type="PROSITE" id="PS50053"/>
    </source>
</evidence>
<keyword evidence="3" id="KW-1185">Reference proteome</keyword>
<sequence length="251" mass="28474">MYETKDDLAPRRSSFSCAVPLVIIDSFSRRSFSYNKLPQKPLKLTVLKLDNSSFEIEVPKTATVAELRNSVENAFSHLPKQGPGKVSWSHVWGHFCLCFDGQKLLDDNDYIGDYEIRDGDQLLFARHLSINYNLKRNISTEQIGDIEQPSISNTWEPEDVTNDGIYESCDGETPRKDGEEDKFSVITACEYKLATILRGWFSYRSVSSSPEPNFKQKSFSRSSSGLLGSLKTVLMGYSNKQNPQKEFSKPE</sequence>
<dbReference type="PROSITE" id="PS50053">
    <property type="entry name" value="UBIQUITIN_2"/>
    <property type="match status" value="1"/>
</dbReference>
<dbReference type="InterPro" id="IPR039690">
    <property type="entry name" value="SNRNP25"/>
</dbReference>
<dbReference type="InterPro" id="IPR000626">
    <property type="entry name" value="Ubiquitin-like_dom"/>
</dbReference>
<dbReference type="Pfam" id="PF18036">
    <property type="entry name" value="Ubiquitin_4"/>
    <property type="match status" value="1"/>
</dbReference>
<dbReference type="SUPFAM" id="SSF54236">
    <property type="entry name" value="Ubiquitin-like"/>
    <property type="match status" value="1"/>
</dbReference>
<dbReference type="CDD" id="cd17058">
    <property type="entry name" value="Ubl_SNRNP25"/>
    <property type="match status" value="1"/>
</dbReference>
<reference evidence="2" key="1">
    <citation type="submission" date="2023-02" db="EMBL/GenBank/DDBJ databases">
        <title>Genome of toxic invasive species Heracleum sosnowskyi carries increased number of genes despite the absence of recent whole-genome duplications.</title>
        <authorList>
            <person name="Schelkunov M."/>
            <person name="Shtratnikova V."/>
            <person name="Makarenko M."/>
            <person name="Klepikova A."/>
            <person name="Omelchenko D."/>
            <person name="Novikova G."/>
            <person name="Obukhova E."/>
            <person name="Bogdanov V."/>
            <person name="Penin A."/>
            <person name="Logacheva M."/>
        </authorList>
    </citation>
    <scope>NUCLEOTIDE SEQUENCE</scope>
    <source>
        <strain evidence="2">Hsosn_3</strain>
        <tissue evidence="2">Leaf</tissue>
    </source>
</reference>
<name>A0AAD8J2M1_9APIA</name>
<dbReference type="EMBL" id="JAUIZM010000003">
    <property type="protein sequence ID" value="KAK1394615.1"/>
    <property type="molecule type" value="Genomic_DNA"/>
</dbReference>
<dbReference type="GO" id="GO:1990904">
    <property type="term" value="C:ribonucleoprotein complex"/>
    <property type="evidence" value="ECO:0007669"/>
    <property type="project" value="UniProtKB-KW"/>
</dbReference>
<reference evidence="2" key="2">
    <citation type="submission" date="2023-05" db="EMBL/GenBank/DDBJ databases">
        <authorList>
            <person name="Schelkunov M.I."/>
        </authorList>
    </citation>
    <scope>NUCLEOTIDE SEQUENCE</scope>
    <source>
        <strain evidence="2">Hsosn_3</strain>
        <tissue evidence="2">Leaf</tissue>
    </source>
</reference>
<evidence type="ECO:0000313" key="3">
    <source>
        <dbReference type="Proteomes" id="UP001237642"/>
    </source>
</evidence>
<keyword evidence="2" id="KW-0687">Ribonucleoprotein</keyword>
<proteinExistence type="predicted"/>
<dbReference type="InterPro" id="IPR040610">
    <property type="entry name" value="SNRNP25_ubiquitin"/>
</dbReference>
<feature type="domain" description="Ubiquitin-like" evidence="1">
    <location>
        <begin position="42"/>
        <end position="124"/>
    </location>
</feature>
<dbReference type="GO" id="GO:0000398">
    <property type="term" value="P:mRNA splicing, via spliceosome"/>
    <property type="evidence" value="ECO:0007669"/>
    <property type="project" value="InterPro"/>
</dbReference>
<gene>
    <name evidence="2" type="ORF">POM88_013671</name>
</gene>
<dbReference type="PANTHER" id="PTHR14942">
    <property type="entry name" value="U11/U12 SMALL NUCLEAR RIBONUCLEOPROTEIN 25 KDA PROTEIN"/>
    <property type="match status" value="1"/>
</dbReference>
<dbReference type="AlphaFoldDB" id="A0AAD8J2M1"/>